<proteinExistence type="predicted"/>
<dbReference type="RefSeq" id="WP_209916641.1">
    <property type="nucleotide sequence ID" value="NZ_JAGIOP010000002.1"/>
</dbReference>
<evidence type="ECO:0000313" key="1">
    <source>
        <dbReference type="EMBL" id="MBP2452487.1"/>
    </source>
</evidence>
<organism evidence="1 2">
    <name type="scientific">Mycolicibacterium lutetiense</name>
    <dbReference type="NCBI Taxonomy" id="1641992"/>
    <lineage>
        <taxon>Bacteria</taxon>
        <taxon>Bacillati</taxon>
        <taxon>Actinomycetota</taxon>
        <taxon>Actinomycetes</taxon>
        <taxon>Mycobacteriales</taxon>
        <taxon>Mycobacteriaceae</taxon>
        <taxon>Mycolicibacterium</taxon>
    </lineage>
</organism>
<sequence>MTDPLDSLLATITELEDDDEPDTFPWCDSARWSPTAVAWDDPYGDPLPAFDDDGCVMVVDPARPWVVLEYQPPWWAE</sequence>
<gene>
    <name evidence="1" type="ORF">JOF57_002400</name>
</gene>
<comment type="caution">
    <text evidence="1">The sequence shown here is derived from an EMBL/GenBank/DDBJ whole genome shotgun (WGS) entry which is preliminary data.</text>
</comment>
<accession>A0ABS4ZSI5</accession>
<protein>
    <submittedName>
        <fullName evidence="1">Uncharacterized protein</fullName>
    </submittedName>
</protein>
<reference evidence="1 2" key="1">
    <citation type="submission" date="2021-03" db="EMBL/GenBank/DDBJ databases">
        <title>Sequencing the genomes of 1000 actinobacteria strains.</title>
        <authorList>
            <person name="Klenk H.-P."/>
        </authorList>
    </citation>
    <scope>NUCLEOTIDE SEQUENCE [LARGE SCALE GENOMIC DNA]</scope>
    <source>
        <strain evidence="1 2">DSM 46713</strain>
    </source>
</reference>
<evidence type="ECO:0000313" key="2">
    <source>
        <dbReference type="Proteomes" id="UP000694460"/>
    </source>
</evidence>
<name>A0ABS4ZSI5_9MYCO</name>
<keyword evidence="2" id="KW-1185">Reference proteome</keyword>
<dbReference type="EMBL" id="JAGIOP010000002">
    <property type="protein sequence ID" value="MBP2452487.1"/>
    <property type="molecule type" value="Genomic_DNA"/>
</dbReference>
<dbReference type="Proteomes" id="UP000694460">
    <property type="component" value="Unassembled WGS sequence"/>
</dbReference>